<dbReference type="Proteomes" id="UP000051500">
    <property type="component" value="Unassembled WGS sequence"/>
</dbReference>
<dbReference type="Pfam" id="PF01943">
    <property type="entry name" value="Polysacc_synt"/>
    <property type="match status" value="1"/>
</dbReference>
<comment type="caution">
    <text evidence="7">The sequence shown here is derived from an EMBL/GenBank/DDBJ whole genome shotgun (WGS) entry which is preliminary data.</text>
</comment>
<sequence length="500" mass="57546">MRKKVITGIIISNVILILGGLLSFITNRYFISYIGLPKLGLDNLFKQLLGYLNLAEMGLSTASTYALYKPLMEKDYQRINEVIYTMKQIYKKVMLFIFVAGVLCTFLLPFFMKGYAFSPEVVLYWLMYIINTLMSYLVVIYLILYNADQKYNFVKIVQGSTQIIFQIIKIAIIIIFKSFFLILVLGLINTVVNLLIFRIYYQKEYEPKLQPQAKYQLDRTIIKDIKNIFIHKLSFVLSVNTDIILISTFISLSVVGLYSSYLMVLGLWLKVVGSVADIARSNIGSLNAVSSKQEVYQKFQQLNIIYLYFTVLVIVPTYYLIQPFMNLWINKQLHVKGLVLLLCLNYGMKIYRGCLDIFKETGGFFDDIHLPILEGGLNFIISLILVQKIGLIGVLIGTVVSDLLITYIYKPILVYQRCFAQQIQAYLHDYLRYVVYVVLAAGSSYLVMKNYAFEIKTAGDFVLQGIIIFGINAIITTVVFLGDRNFRYDLKELKMIKRPN</sequence>
<keyword evidence="4 6" id="KW-1133">Transmembrane helix</keyword>
<dbReference type="STRING" id="1122146.IV53_GL000357"/>
<dbReference type="PATRIC" id="fig|1122146.4.peg.369"/>
<evidence type="ECO:0000256" key="6">
    <source>
        <dbReference type="SAM" id="Phobius"/>
    </source>
</evidence>
<keyword evidence="8" id="KW-1185">Reference proteome</keyword>
<reference evidence="7 8" key="1">
    <citation type="journal article" date="2015" name="Genome Announc.">
        <title>Expanding the biotechnology potential of lactobacilli through comparative genomics of 213 strains and associated genera.</title>
        <authorList>
            <person name="Sun Z."/>
            <person name="Harris H.M."/>
            <person name="McCann A."/>
            <person name="Guo C."/>
            <person name="Argimon S."/>
            <person name="Zhang W."/>
            <person name="Yang X."/>
            <person name="Jeffery I.B."/>
            <person name="Cooney J.C."/>
            <person name="Kagawa T.F."/>
            <person name="Liu W."/>
            <person name="Song Y."/>
            <person name="Salvetti E."/>
            <person name="Wrobel A."/>
            <person name="Rasinkangas P."/>
            <person name="Parkhill J."/>
            <person name="Rea M.C."/>
            <person name="O'Sullivan O."/>
            <person name="Ritari J."/>
            <person name="Douillard F.P."/>
            <person name="Paul Ross R."/>
            <person name="Yang R."/>
            <person name="Briner A.E."/>
            <person name="Felis G.E."/>
            <person name="de Vos W.M."/>
            <person name="Barrangou R."/>
            <person name="Klaenhammer T.R."/>
            <person name="Caufield P.W."/>
            <person name="Cui Y."/>
            <person name="Zhang H."/>
            <person name="O'Toole P.W."/>
        </authorList>
    </citation>
    <scope>NUCLEOTIDE SEQUENCE [LARGE SCALE GENOMIC DNA]</scope>
    <source>
        <strain evidence="7 8">DSM 22408</strain>
    </source>
</reference>
<feature type="transmembrane region" description="Helical" evidence="6">
    <location>
        <begin position="233"/>
        <end position="255"/>
    </location>
</feature>
<feature type="transmembrane region" description="Helical" evidence="6">
    <location>
        <begin position="304"/>
        <end position="321"/>
    </location>
</feature>
<keyword evidence="3 6" id="KW-0812">Transmembrane</keyword>
<feature type="transmembrane region" description="Helical" evidence="6">
    <location>
        <begin position="123"/>
        <end position="144"/>
    </location>
</feature>
<dbReference type="GO" id="GO:0005886">
    <property type="term" value="C:plasma membrane"/>
    <property type="evidence" value="ECO:0007669"/>
    <property type="project" value="UniProtKB-SubCell"/>
</dbReference>
<protein>
    <submittedName>
        <fullName evidence="7">Uncharacterized protein</fullName>
    </submittedName>
</protein>
<feature type="transmembrane region" description="Helical" evidence="6">
    <location>
        <begin position="50"/>
        <end position="68"/>
    </location>
</feature>
<dbReference type="InterPro" id="IPR050833">
    <property type="entry name" value="Poly_Biosynth_Transport"/>
</dbReference>
<keyword evidence="2" id="KW-1003">Cell membrane</keyword>
<evidence type="ECO:0000256" key="5">
    <source>
        <dbReference type="ARBA" id="ARBA00023136"/>
    </source>
</evidence>
<gene>
    <name evidence="7" type="ORF">IV53_GL000357</name>
</gene>
<feature type="transmembrane region" description="Helical" evidence="6">
    <location>
        <begin position="430"/>
        <end position="449"/>
    </location>
</feature>
<dbReference type="eggNOG" id="COG2244">
    <property type="taxonomic scope" value="Bacteria"/>
</dbReference>
<dbReference type="RefSeq" id="WP_051188943.1">
    <property type="nucleotide sequence ID" value="NZ_JQBZ01000025.1"/>
</dbReference>
<comment type="subcellular location">
    <subcellularLocation>
        <location evidence="1">Cell membrane</location>
        <topology evidence="1">Multi-pass membrane protein</topology>
    </subcellularLocation>
</comment>
<dbReference type="PANTHER" id="PTHR30250:SF26">
    <property type="entry name" value="PSMA PROTEIN"/>
    <property type="match status" value="1"/>
</dbReference>
<evidence type="ECO:0000256" key="1">
    <source>
        <dbReference type="ARBA" id="ARBA00004651"/>
    </source>
</evidence>
<feature type="transmembrane region" description="Helical" evidence="6">
    <location>
        <begin position="391"/>
        <end position="409"/>
    </location>
</feature>
<dbReference type="InterPro" id="IPR002797">
    <property type="entry name" value="Polysacc_synth"/>
</dbReference>
<evidence type="ECO:0000256" key="3">
    <source>
        <dbReference type="ARBA" id="ARBA00022692"/>
    </source>
</evidence>
<evidence type="ECO:0000313" key="7">
    <source>
        <dbReference type="EMBL" id="KRN88393.1"/>
    </source>
</evidence>
<dbReference type="AlphaFoldDB" id="A0A0R2KG73"/>
<feature type="transmembrane region" description="Helical" evidence="6">
    <location>
        <begin position="182"/>
        <end position="201"/>
    </location>
</feature>
<dbReference type="PANTHER" id="PTHR30250">
    <property type="entry name" value="PST FAMILY PREDICTED COLANIC ACID TRANSPORTER"/>
    <property type="match status" value="1"/>
</dbReference>
<proteinExistence type="predicted"/>
<organism evidence="7 8">
    <name type="scientific">Ligilactobacillus ceti DSM 22408</name>
    <dbReference type="NCBI Taxonomy" id="1122146"/>
    <lineage>
        <taxon>Bacteria</taxon>
        <taxon>Bacillati</taxon>
        <taxon>Bacillota</taxon>
        <taxon>Bacilli</taxon>
        <taxon>Lactobacillales</taxon>
        <taxon>Lactobacillaceae</taxon>
        <taxon>Ligilactobacillus</taxon>
    </lineage>
</organism>
<evidence type="ECO:0000256" key="4">
    <source>
        <dbReference type="ARBA" id="ARBA00022989"/>
    </source>
</evidence>
<name>A0A0R2KG73_9LACO</name>
<feature type="transmembrane region" description="Helical" evidence="6">
    <location>
        <begin position="89"/>
        <end position="111"/>
    </location>
</feature>
<dbReference type="EMBL" id="JQBZ01000025">
    <property type="protein sequence ID" value="KRN88393.1"/>
    <property type="molecule type" value="Genomic_DNA"/>
</dbReference>
<evidence type="ECO:0000313" key="8">
    <source>
        <dbReference type="Proteomes" id="UP000051500"/>
    </source>
</evidence>
<evidence type="ECO:0000256" key="2">
    <source>
        <dbReference type="ARBA" id="ARBA00022475"/>
    </source>
</evidence>
<feature type="transmembrane region" description="Helical" evidence="6">
    <location>
        <begin position="461"/>
        <end position="481"/>
    </location>
</feature>
<keyword evidence="5 6" id="KW-0472">Membrane</keyword>
<accession>A0A0R2KG73</accession>
<feature type="transmembrane region" description="Helical" evidence="6">
    <location>
        <begin position="7"/>
        <end position="30"/>
    </location>
</feature>